<protein>
    <recommendedName>
        <fullName evidence="4">Secreted protein</fullName>
    </recommendedName>
</protein>
<feature type="signal peptide" evidence="1">
    <location>
        <begin position="1"/>
        <end position="19"/>
    </location>
</feature>
<dbReference type="AlphaFoldDB" id="A0AAN6U6A5"/>
<gene>
    <name evidence="2" type="ORF">N657DRAFT_202462</name>
</gene>
<dbReference type="EMBL" id="MU853224">
    <property type="protein sequence ID" value="KAK4127262.1"/>
    <property type="molecule type" value="Genomic_DNA"/>
</dbReference>
<name>A0AAN6U6A5_9PEZI</name>
<reference evidence="2" key="1">
    <citation type="journal article" date="2023" name="Mol. Phylogenet. Evol.">
        <title>Genome-scale phylogeny and comparative genomics of the fungal order Sordariales.</title>
        <authorList>
            <person name="Hensen N."/>
            <person name="Bonometti L."/>
            <person name="Westerberg I."/>
            <person name="Brannstrom I.O."/>
            <person name="Guillou S."/>
            <person name="Cros-Aarteil S."/>
            <person name="Calhoun S."/>
            <person name="Haridas S."/>
            <person name="Kuo A."/>
            <person name="Mondo S."/>
            <person name="Pangilinan J."/>
            <person name="Riley R."/>
            <person name="LaButti K."/>
            <person name="Andreopoulos B."/>
            <person name="Lipzen A."/>
            <person name="Chen C."/>
            <person name="Yan M."/>
            <person name="Daum C."/>
            <person name="Ng V."/>
            <person name="Clum A."/>
            <person name="Steindorff A."/>
            <person name="Ohm R.A."/>
            <person name="Martin F."/>
            <person name="Silar P."/>
            <person name="Natvig D.O."/>
            <person name="Lalanne C."/>
            <person name="Gautier V."/>
            <person name="Ament-Velasquez S.L."/>
            <person name="Kruys A."/>
            <person name="Hutchinson M.I."/>
            <person name="Powell A.J."/>
            <person name="Barry K."/>
            <person name="Miller A.N."/>
            <person name="Grigoriev I.V."/>
            <person name="Debuchy R."/>
            <person name="Gladieux P."/>
            <person name="Hiltunen Thoren M."/>
            <person name="Johannesson H."/>
        </authorList>
    </citation>
    <scope>NUCLEOTIDE SEQUENCE</scope>
    <source>
        <strain evidence="2">CBS 731.68</strain>
    </source>
</reference>
<accession>A0AAN6U6A5</accession>
<keyword evidence="3" id="KW-1185">Reference proteome</keyword>
<proteinExistence type="predicted"/>
<comment type="caution">
    <text evidence="2">The sequence shown here is derived from an EMBL/GenBank/DDBJ whole genome shotgun (WGS) entry which is preliminary data.</text>
</comment>
<sequence>MLTRLLWRLRFALIPTVRCGVTDKSFNLESMASHLHHSQHCIKLRGCRARGPPTKAAVLCCAGEQASPICLNYVL</sequence>
<feature type="chain" id="PRO_5042960439" description="Secreted protein" evidence="1">
    <location>
        <begin position="20"/>
        <end position="75"/>
    </location>
</feature>
<dbReference type="GeneID" id="87822961"/>
<dbReference type="RefSeq" id="XP_062651033.1">
    <property type="nucleotide sequence ID" value="XM_062786195.1"/>
</dbReference>
<organism evidence="2 3">
    <name type="scientific">Parathielavia appendiculata</name>
    <dbReference type="NCBI Taxonomy" id="2587402"/>
    <lineage>
        <taxon>Eukaryota</taxon>
        <taxon>Fungi</taxon>
        <taxon>Dikarya</taxon>
        <taxon>Ascomycota</taxon>
        <taxon>Pezizomycotina</taxon>
        <taxon>Sordariomycetes</taxon>
        <taxon>Sordariomycetidae</taxon>
        <taxon>Sordariales</taxon>
        <taxon>Chaetomiaceae</taxon>
        <taxon>Parathielavia</taxon>
    </lineage>
</organism>
<evidence type="ECO:0000313" key="2">
    <source>
        <dbReference type="EMBL" id="KAK4127262.1"/>
    </source>
</evidence>
<evidence type="ECO:0000313" key="3">
    <source>
        <dbReference type="Proteomes" id="UP001302602"/>
    </source>
</evidence>
<evidence type="ECO:0000256" key="1">
    <source>
        <dbReference type="SAM" id="SignalP"/>
    </source>
</evidence>
<dbReference type="Proteomes" id="UP001302602">
    <property type="component" value="Unassembled WGS sequence"/>
</dbReference>
<reference evidence="2" key="2">
    <citation type="submission" date="2023-05" db="EMBL/GenBank/DDBJ databases">
        <authorList>
            <consortium name="Lawrence Berkeley National Laboratory"/>
            <person name="Steindorff A."/>
            <person name="Hensen N."/>
            <person name="Bonometti L."/>
            <person name="Westerberg I."/>
            <person name="Brannstrom I.O."/>
            <person name="Guillou S."/>
            <person name="Cros-Aarteil S."/>
            <person name="Calhoun S."/>
            <person name="Haridas S."/>
            <person name="Kuo A."/>
            <person name="Mondo S."/>
            <person name="Pangilinan J."/>
            <person name="Riley R."/>
            <person name="Labutti K."/>
            <person name="Andreopoulos B."/>
            <person name="Lipzen A."/>
            <person name="Chen C."/>
            <person name="Yanf M."/>
            <person name="Daum C."/>
            <person name="Ng V."/>
            <person name="Clum A."/>
            <person name="Ohm R."/>
            <person name="Martin F."/>
            <person name="Silar P."/>
            <person name="Natvig D."/>
            <person name="Lalanne C."/>
            <person name="Gautier V."/>
            <person name="Ament-Velasquez S.L."/>
            <person name="Kruys A."/>
            <person name="Hutchinson M.I."/>
            <person name="Powell A.J."/>
            <person name="Barry K."/>
            <person name="Miller A.N."/>
            <person name="Grigoriev I.V."/>
            <person name="Debuchy R."/>
            <person name="Gladieux P."/>
            <person name="Thoren M.H."/>
            <person name="Johannesson H."/>
        </authorList>
    </citation>
    <scope>NUCLEOTIDE SEQUENCE</scope>
    <source>
        <strain evidence="2">CBS 731.68</strain>
    </source>
</reference>
<evidence type="ECO:0008006" key="4">
    <source>
        <dbReference type="Google" id="ProtNLM"/>
    </source>
</evidence>
<keyword evidence="1" id="KW-0732">Signal</keyword>